<dbReference type="Pfam" id="PF00583">
    <property type="entry name" value="Acetyltransf_1"/>
    <property type="match status" value="1"/>
</dbReference>
<keyword evidence="3" id="KW-1185">Reference proteome</keyword>
<dbReference type="SUPFAM" id="SSF55729">
    <property type="entry name" value="Acyl-CoA N-acyltransferases (Nat)"/>
    <property type="match status" value="1"/>
</dbReference>
<dbReference type="EMBL" id="VNHK01000003">
    <property type="protein sequence ID" value="TYO92941.1"/>
    <property type="molecule type" value="Genomic_DNA"/>
</dbReference>
<dbReference type="Proteomes" id="UP000324513">
    <property type="component" value="Unassembled WGS sequence"/>
</dbReference>
<comment type="caution">
    <text evidence="2">The sequence shown here is derived from an EMBL/GenBank/DDBJ whole genome shotgun (WGS) entry which is preliminary data.</text>
</comment>
<evidence type="ECO:0000259" key="1">
    <source>
        <dbReference type="PROSITE" id="PS51186"/>
    </source>
</evidence>
<sequence>MGKRFFVFLYMLIQIVEKKDKDYSAIQGIYNTVRNEMPFLSEISDFKNALTGEVVYEAIADEETIAFISFWEPDNFIHYLFVNPLYQSKGIGLQLITYLSEIYGKPLGLKCLLENADAVRFYKKNGFHEKYRGTSAEGEYIYFELQ</sequence>
<gene>
    <name evidence="2" type="ORF">LX74_01002</name>
</gene>
<evidence type="ECO:0000313" key="2">
    <source>
        <dbReference type="EMBL" id="TYO92941.1"/>
    </source>
</evidence>
<name>A0ABY3NIZ2_ELIMR</name>
<protein>
    <submittedName>
        <fullName evidence="2">Ribosomal protein S18 acetylase RimI-like enzyme</fullName>
    </submittedName>
</protein>
<dbReference type="InterPro" id="IPR000182">
    <property type="entry name" value="GNAT_dom"/>
</dbReference>
<dbReference type="Gene3D" id="3.40.630.30">
    <property type="match status" value="1"/>
</dbReference>
<reference evidence="2 3" key="1">
    <citation type="submission" date="2019-07" db="EMBL/GenBank/DDBJ databases">
        <title>Genomic Encyclopedia of Archaeal and Bacterial Type Strains, Phase II (KMG-II): from individual species to whole genera.</title>
        <authorList>
            <person name="Goeker M."/>
        </authorList>
    </citation>
    <scope>NUCLEOTIDE SEQUENCE [LARGE SCALE GENOMIC DNA]</scope>
    <source>
        <strain evidence="2 3">DSM 14571</strain>
    </source>
</reference>
<evidence type="ECO:0000313" key="3">
    <source>
        <dbReference type="Proteomes" id="UP000324513"/>
    </source>
</evidence>
<organism evidence="2 3">
    <name type="scientific">Elizabethkingia miricola</name>
    <name type="common">Chryseobacterium miricola</name>
    <dbReference type="NCBI Taxonomy" id="172045"/>
    <lineage>
        <taxon>Bacteria</taxon>
        <taxon>Pseudomonadati</taxon>
        <taxon>Bacteroidota</taxon>
        <taxon>Flavobacteriia</taxon>
        <taxon>Flavobacteriales</taxon>
        <taxon>Weeksellaceae</taxon>
        <taxon>Elizabethkingia</taxon>
    </lineage>
</organism>
<accession>A0ABY3NIZ2</accession>
<feature type="domain" description="N-acetyltransferase" evidence="1">
    <location>
        <begin position="13"/>
        <end position="146"/>
    </location>
</feature>
<dbReference type="InterPro" id="IPR016181">
    <property type="entry name" value="Acyl_CoA_acyltransferase"/>
</dbReference>
<proteinExistence type="predicted"/>
<dbReference type="PROSITE" id="PS51186">
    <property type="entry name" value="GNAT"/>
    <property type="match status" value="1"/>
</dbReference>
<dbReference type="CDD" id="cd04301">
    <property type="entry name" value="NAT_SF"/>
    <property type="match status" value="1"/>
</dbReference>